<evidence type="ECO:0000256" key="2">
    <source>
        <dbReference type="ARBA" id="ARBA00023172"/>
    </source>
</evidence>
<organism evidence="4 5">
    <name type="scientific">Pinctada imbricata</name>
    <name type="common">Atlantic pearl-oyster</name>
    <name type="synonym">Pinctada martensii</name>
    <dbReference type="NCBI Taxonomy" id="66713"/>
    <lineage>
        <taxon>Eukaryota</taxon>
        <taxon>Metazoa</taxon>
        <taxon>Spiralia</taxon>
        <taxon>Lophotrochozoa</taxon>
        <taxon>Mollusca</taxon>
        <taxon>Bivalvia</taxon>
        <taxon>Autobranchia</taxon>
        <taxon>Pteriomorphia</taxon>
        <taxon>Pterioida</taxon>
        <taxon>Pterioidea</taxon>
        <taxon>Pteriidae</taxon>
        <taxon>Pinctada</taxon>
    </lineage>
</organism>
<feature type="domain" description="Tyr recombinase" evidence="3">
    <location>
        <begin position="106"/>
        <end position="264"/>
    </location>
</feature>
<dbReference type="GO" id="GO:0003677">
    <property type="term" value="F:DNA binding"/>
    <property type="evidence" value="ECO:0007669"/>
    <property type="project" value="UniProtKB-KW"/>
</dbReference>
<accession>A0AA88XNX6</accession>
<gene>
    <name evidence="4" type="ORF">FSP39_014528</name>
</gene>
<dbReference type="PANTHER" id="PTHR34605:SF3">
    <property type="entry name" value="P CELL-TYPE AGGLUTINATION PROTEIN MAP4-LIKE-RELATED"/>
    <property type="match status" value="1"/>
</dbReference>
<dbReference type="SUPFAM" id="SSF52266">
    <property type="entry name" value="SGNH hydrolase"/>
    <property type="match status" value="1"/>
</dbReference>
<dbReference type="AlphaFoldDB" id="A0AA88XNX6"/>
<evidence type="ECO:0000259" key="3">
    <source>
        <dbReference type="Pfam" id="PF00589"/>
    </source>
</evidence>
<dbReference type="Gene3D" id="1.10.150.130">
    <property type="match status" value="1"/>
</dbReference>
<dbReference type="SUPFAM" id="SSF56349">
    <property type="entry name" value="DNA breaking-rejoining enzymes"/>
    <property type="match status" value="1"/>
</dbReference>
<keyword evidence="1" id="KW-0238">DNA-binding</keyword>
<dbReference type="SUPFAM" id="SSF47823">
    <property type="entry name" value="lambda integrase-like, N-terminal domain"/>
    <property type="match status" value="1"/>
</dbReference>
<dbReference type="InterPro" id="IPR052925">
    <property type="entry name" value="Phage_Integrase-like_Recomb"/>
</dbReference>
<sequence>MAENTLATHNTGLTAFSNFRRNKGFDALWPPPVNHVIDFIASLSLHDYSFATARSYVAAISYYCKLHVQTDPTNKFVVSKLLEGMRRLNKTRDKRLPITATLLHDLMSNLTPVCSSAFEAAMFRAAFSVAFHAFLRIGELTNTKTTVSLHIDDVQMESHRVILRIAQSKTDQYGKGTKIILNATCKSTCPVLSMKSYLQLRPNFPGAAFCHFDGRPLTRYQFSAVLKKVLAILGYPPNRYTSHSFRIGAATYAASIGLDDNTIKTAERKFIWIVGSSIVRNAAARARGQPGGLSLGLQEKGVDIWWQGYGGLTLQSALKKIKYLTKFGNYPDFIILHCGANDLGQTPIHEIMMHMNRLFEFLKENFPRCKIAWSELLPRIVWKHSQKNSAMNRGRYRINRAGFSKARECGGFRIKHPEFKNRKLLASDGVHLSQVGNDIFLRNIQSAIVTAL</sequence>
<dbReference type="Gene3D" id="1.10.443.10">
    <property type="entry name" value="Intergrase catalytic core"/>
    <property type="match status" value="1"/>
</dbReference>
<keyword evidence="5" id="KW-1185">Reference proteome</keyword>
<dbReference type="Pfam" id="PF00589">
    <property type="entry name" value="Phage_integrase"/>
    <property type="match status" value="1"/>
</dbReference>
<keyword evidence="2" id="KW-0233">DNA recombination</keyword>
<name>A0AA88XNX6_PINIB</name>
<dbReference type="EMBL" id="VSWD01000012">
    <property type="protein sequence ID" value="KAK3086163.1"/>
    <property type="molecule type" value="Genomic_DNA"/>
</dbReference>
<dbReference type="Proteomes" id="UP001186944">
    <property type="component" value="Unassembled WGS sequence"/>
</dbReference>
<dbReference type="InterPro" id="IPR013762">
    <property type="entry name" value="Integrase-like_cat_sf"/>
</dbReference>
<evidence type="ECO:0000256" key="1">
    <source>
        <dbReference type="ARBA" id="ARBA00023125"/>
    </source>
</evidence>
<comment type="caution">
    <text evidence="4">The sequence shown here is derived from an EMBL/GenBank/DDBJ whole genome shotgun (WGS) entry which is preliminary data.</text>
</comment>
<dbReference type="PANTHER" id="PTHR34605">
    <property type="entry name" value="PHAGE_INTEGRASE DOMAIN-CONTAINING PROTEIN"/>
    <property type="match status" value="1"/>
</dbReference>
<dbReference type="CDD" id="cd00229">
    <property type="entry name" value="SGNH_hydrolase"/>
    <property type="match status" value="1"/>
</dbReference>
<dbReference type="InterPro" id="IPR011010">
    <property type="entry name" value="DNA_brk_join_enz"/>
</dbReference>
<reference evidence="4" key="1">
    <citation type="submission" date="2019-08" db="EMBL/GenBank/DDBJ databases">
        <title>The improved chromosome-level genome for the pearl oyster Pinctada fucata martensii using PacBio sequencing and Hi-C.</title>
        <authorList>
            <person name="Zheng Z."/>
        </authorList>
    </citation>
    <scope>NUCLEOTIDE SEQUENCE</scope>
    <source>
        <strain evidence="4">ZZ-2019</strain>
        <tissue evidence="4">Adductor muscle</tissue>
    </source>
</reference>
<dbReference type="InterPro" id="IPR036514">
    <property type="entry name" value="SGNH_hydro_sf"/>
</dbReference>
<evidence type="ECO:0000313" key="4">
    <source>
        <dbReference type="EMBL" id="KAK3086163.1"/>
    </source>
</evidence>
<proteinExistence type="predicted"/>
<dbReference type="InterPro" id="IPR002104">
    <property type="entry name" value="Integrase_catalytic"/>
</dbReference>
<dbReference type="InterPro" id="IPR010998">
    <property type="entry name" value="Integrase_recombinase_N"/>
</dbReference>
<evidence type="ECO:0000313" key="5">
    <source>
        <dbReference type="Proteomes" id="UP001186944"/>
    </source>
</evidence>
<dbReference type="GO" id="GO:0006310">
    <property type="term" value="P:DNA recombination"/>
    <property type="evidence" value="ECO:0007669"/>
    <property type="project" value="UniProtKB-KW"/>
</dbReference>
<dbReference type="Gene3D" id="3.40.50.1110">
    <property type="entry name" value="SGNH hydrolase"/>
    <property type="match status" value="1"/>
</dbReference>
<dbReference type="GO" id="GO:0015074">
    <property type="term" value="P:DNA integration"/>
    <property type="evidence" value="ECO:0007669"/>
    <property type="project" value="InterPro"/>
</dbReference>
<protein>
    <recommendedName>
        <fullName evidence="3">Tyr recombinase domain-containing protein</fullName>
    </recommendedName>
</protein>